<name>A0A1V4HSG6_9BACL</name>
<keyword evidence="2" id="KW-1185">Reference proteome</keyword>
<organism evidence="1 2">
    <name type="scientific">Paenibacillus ferrarius</name>
    <dbReference type="NCBI Taxonomy" id="1469647"/>
    <lineage>
        <taxon>Bacteria</taxon>
        <taxon>Bacillati</taxon>
        <taxon>Bacillota</taxon>
        <taxon>Bacilli</taxon>
        <taxon>Bacillales</taxon>
        <taxon>Paenibacillaceae</taxon>
        <taxon>Paenibacillus</taxon>
    </lineage>
</organism>
<gene>
    <name evidence="1" type="ORF">BC351_01210</name>
</gene>
<proteinExistence type="predicted"/>
<sequence>MAYKYDEENHTYYKLEMCSAEDVAENGEQAKFVRGEYDRLPSPDIIADQARRLGFDTFEVTTVTENVKRYSVDSL</sequence>
<dbReference type="OrthoDB" id="2658117at2"/>
<accession>A0A1V4HSG6</accession>
<dbReference type="AlphaFoldDB" id="A0A1V4HSG6"/>
<dbReference type="Proteomes" id="UP000190626">
    <property type="component" value="Unassembled WGS sequence"/>
</dbReference>
<protein>
    <submittedName>
        <fullName evidence="1">Uncharacterized protein</fullName>
    </submittedName>
</protein>
<comment type="caution">
    <text evidence="1">The sequence shown here is derived from an EMBL/GenBank/DDBJ whole genome shotgun (WGS) entry which is preliminary data.</text>
</comment>
<dbReference type="STRING" id="1469647.BC351_01210"/>
<dbReference type="EMBL" id="MBTG01000001">
    <property type="protein sequence ID" value="OPH61889.1"/>
    <property type="molecule type" value="Genomic_DNA"/>
</dbReference>
<evidence type="ECO:0000313" key="1">
    <source>
        <dbReference type="EMBL" id="OPH61889.1"/>
    </source>
</evidence>
<reference evidence="2" key="1">
    <citation type="submission" date="2016-07" db="EMBL/GenBank/DDBJ databases">
        <authorList>
            <person name="Florea S."/>
            <person name="Webb J.S."/>
            <person name="Jaromczyk J."/>
            <person name="Schardl C.L."/>
        </authorList>
    </citation>
    <scope>NUCLEOTIDE SEQUENCE [LARGE SCALE GENOMIC DNA]</scope>
    <source>
        <strain evidence="2">CY1</strain>
    </source>
</reference>
<dbReference type="RefSeq" id="WP_144028230.1">
    <property type="nucleotide sequence ID" value="NZ_MBTG01000001.1"/>
</dbReference>
<evidence type="ECO:0000313" key="2">
    <source>
        <dbReference type="Proteomes" id="UP000190626"/>
    </source>
</evidence>